<feature type="transmembrane region" description="Helical" evidence="1">
    <location>
        <begin position="37"/>
        <end position="56"/>
    </location>
</feature>
<feature type="transmembrane region" description="Helical" evidence="1">
    <location>
        <begin position="322"/>
        <end position="340"/>
    </location>
</feature>
<feature type="transmembrane region" description="Helical" evidence="1">
    <location>
        <begin position="220"/>
        <end position="241"/>
    </location>
</feature>
<feature type="transmembrane region" description="Helical" evidence="1">
    <location>
        <begin position="297"/>
        <end position="316"/>
    </location>
</feature>
<keyword evidence="3" id="KW-1185">Reference proteome</keyword>
<dbReference type="RefSeq" id="WP_340903019.1">
    <property type="nucleotide sequence ID" value="NZ_JBHLUU010000119.1"/>
</dbReference>
<name>A0ABV6KW65_9BACI</name>
<feature type="transmembrane region" description="Helical" evidence="1">
    <location>
        <begin position="115"/>
        <end position="135"/>
    </location>
</feature>
<sequence length="348" mass="38422">MKKKWGAALQLAAVYVGTVVGAGFATGKEIVEFFSRFGFIGLIGILISGYIFIFLGSKLMRLAARMRAKSYQELNTFLFGPYLGGAINILMLFMLLGVSAVMLSGAGAVFQEQLGLSRSLGIMLTIALSFIVMIVGTKGLFAVNTFVVPMMICFSFMLFLVTIQQPHFLEQLLFIPPADDGWKSVVNPFSYTAFNIGLAQAVLVPVAAEIEDEDTVKWGGIIGGAALTLILLSSHATLIMLPNLEIYEIPMAAIMKDLAYGFYWIYVLIIYGEIFTSVIGNVYGLEKQLNHYLKLPSIVWVCIIFVISYLGSFVNYGTLLSYLYPIFGYVTIIFIVLLWMKPLDSVKK</sequence>
<dbReference type="InterPro" id="IPR038728">
    <property type="entry name" value="YkvI-like"/>
</dbReference>
<feature type="transmembrane region" description="Helical" evidence="1">
    <location>
        <begin position="189"/>
        <end position="208"/>
    </location>
</feature>
<dbReference type="Proteomes" id="UP001589738">
    <property type="component" value="Unassembled WGS sequence"/>
</dbReference>
<reference evidence="2 3" key="1">
    <citation type="submission" date="2024-09" db="EMBL/GenBank/DDBJ databases">
        <authorList>
            <person name="Sun Q."/>
            <person name="Mori K."/>
        </authorList>
    </citation>
    <scope>NUCLEOTIDE SEQUENCE [LARGE SCALE GENOMIC DNA]</scope>
    <source>
        <strain evidence="2 3">CGMCC 1.9126</strain>
    </source>
</reference>
<keyword evidence="1" id="KW-1133">Transmembrane helix</keyword>
<organism evidence="2 3">
    <name type="scientific">Robertmurraya beringensis</name>
    <dbReference type="NCBI Taxonomy" id="641660"/>
    <lineage>
        <taxon>Bacteria</taxon>
        <taxon>Bacillati</taxon>
        <taxon>Bacillota</taxon>
        <taxon>Bacilli</taxon>
        <taxon>Bacillales</taxon>
        <taxon>Bacillaceae</taxon>
        <taxon>Robertmurraya</taxon>
    </lineage>
</organism>
<dbReference type="PANTHER" id="PTHR37814:SF1">
    <property type="entry name" value="MEMBRANE PROTEIN"/>
    <property type="match status" value="1"/>
</dbReference>
<evidence type="ECO:0008006" key="4">
    <source>
        <dbReference type="Google" id="ProtNLM"/>
    </source>
</evidence>
<feature type="transmembrane region" description="Helical" evidence="1">
    <location>
        <begin position="142"/>
        <end position="163"/>
    </location>
</feature>
<keyword evidence="1" id="KW-0812">Transmembrane</keyword>
<accession>A0ABV6KW65</accession>
<feature type="transmembrane region" description="Helical" evidence="1">
    <location>
        <begin position="261"/>
        <end position="285"/>
    </location>
</feature>
<gene>
    <name evidence="2" type="ORF">ACFFHF_18825</name>
</gene>
<evidence type="ECO:0000313" key="2">
    <source>
        <dbReference type="EMBL" id="MFC0477257.1"/>
    </source>
</evidence>
<evidence type="ECO:0000313" key="3">
    <source>
        <dbReference type="Proteomes" id="UP001589738"/>
    </source>
</evidence>
<protein>
    <recommendedName>
        <fullName evidence="4">Membrane protein YkvI</fullName>
    </recommendedName>
</protein>
<proteinExistence type="predicted"/>
<dbReference type="PANTHER" id="PTHR37814">
    <property type="entry name" value="CONSERVED MEMBRANE PROTEIN"/>
    <property type="match status" value="1"/>
</dbReference>
<dbReference type="EMBL" id="JBHLUU010000119">
    <property type="protein sequence ID" value="MFC0477257.1"/>
    <property type="molecule type" value="Genomic_DNA"/>
</dbReference>
<evidence type="ECO:0000256" key="1">
    <source>
        <dbReference type="SAM" id="Phobius"/>
    </source>
</evidence>
<feature type="transmembrane region" description="Helical" evidence="1">
    <location>
        <begin position="77"/>
        <end position="103"/>
    </location>
</feature>
<keyword evidence="1" id="KW-0472">Membrane</keyword>
<comment type="caution">
    <text evidence="2">The sequence shown here is derived from an EMBL/GenBank/DDBJ whole genome shotgun (WGS) entry which is preliminary data.</text>
</comment>